<dbReference type="GO" id="GO:0019808">
    <property type="term" value="F:polyamine binding"/>
    <property type="evidence" value="ECO:0007669"/>
    <property type="project" value="InterPro"/>
</dbReference>
<keyword evidence="3" id="KW-0732">Signal</keyword>
<dbReference type="Gene3D" id="3.40.190.10">
    <property type="entry name" value="Periplasmic binding protein-like II"/>
    <property type="match status" value="1"/>
</dbReference>
<keyword evidence="2" id="KW-0813">Transport</keyword>
<dbReference type="PRINTS" id="PR00909">
    <property type="entry name" value="SPERMDNBNDNG"/>
</dbReference>
<dbReference type="EMBL" id="AFUP01000003">
    <property type="protein sequence ID" value="EGV09578.1"/>
    <property type="molecule type" value="Genomic_DNA"/>
</dbReference>
<dbReference type="eggNOG" id="COG0687">
    <property type="taxonomic scope" value="Bacteria"/>
</dbReference>
<evidence type="ECO:0000256" key="3">
    <source>
        <dbReference type="ARBA" id="ARBA00022729"/>
    </source>
</evidence>
<proteinExistence type="predicted"/>
<dbReference type="PANTHER" id="PTHR30222">
    <property type="entry name" value="SPERMIDINE/PUTRESCINE-BINDING PERIPLASMIC PROTEIN"/>
    <property type="match status" value="1"/>
</dbReference>
<evidence type="ECO:0000313" key="7">
    <source>
        <dbReference type="Proteomes" id="UP000003287"/>
    </source>
</evidence>
<reference evidence="6 7" key="1">
    <citation type="submission" date="2011-06" db="EMBL/GenBank/DDBJ databases">
        <authorList>
            <person name="Harkins D.M."/>
            <person name="Madupu R."/>
            <person name="Durkin A.S."/>
            <person name="Torralba M."/>
            <person name="Methe B."/>
            <person name="Sutton G.G."/>
            <person name="Nelson K.E."/>
        </authorList>
    </citation>
    <scope>NUCLEOTIDE SEQUENCE [LARGE SCALE GENOMIC DNA]</scope>
    <source>
        <strain evidence="6 7">SK1060</strain>
    </source>
</reference>
<dbReference type="GO" id="GO:0015846">
    <property type="term" value="P:polyamine transport"/>
    <property type="evidence" value="ECO:0007669"/>
    <property type="project" value="InterPro"/>
</dbReference>
<accession>F9P6N6</accession>
<dbReference type="PANTHER" id="PTHR30222:SF17">
    <property type="entry name" value="SPERMIDINE_PUTRESCINE-BINDING PERIPLASMIC PROTEIN"/>
    <property type="match status" value="1"/>
</dbReference>
<organism evidence="6 7">
    <name type="scientific">Streptococcus constellatus subsp. pharyngis SK1060 = CCUG 46377</name>
    <dbReference type="NCBI Taxonomy" id="1035184"/>
    <lineage>
        <taxon>Bacteria</taxon>
        <taxon>Bacillati</taxon>
        <taxon>Bacillota</taxon>
        <taxon>Bacilli</taxon>
        <taxon>Lactobacillales</taxon>
        <taxon>Streptococcaceae</taxon>
        <taxon>Streptococcus</taxon>
        <taxon>Streptococcus anginosus group</taxon>
    </lineage>
</organism>
<keyword evidence="5" id="KW-0472">Membrane</keyword>
<dbReference type="AlphaFoldDB" id="F9P6N6"/>
<keyword evidence="4" id="KW-0574">Periplasm</keyword>
<evidence type="ECO:0000256" key="2">
    <source>
        <dbReference type="ARBA" id="ARBA00022448"/>
    </source>
</evidence>
<keyword evidence="6" id="KW-0449">Lipoprotein</keyword>
<evidence type="ECO:0000313" key="6">
    <source>
        <dbReference type="EMBL" id="EGV09578.1"/>
    </source>
</evidence>
<dbReference type="InterPro" id="IPR001188">
    <property type="entry name" value="Sperm_putr-bd"/>
</dbReference>
<evidence type="ECO:0000256" key="1">
    <source>
        <dbReference type="ARBA" id="ARBA00004418"/>
    </source>
</evidence>
<protein>
    <submittedName>
        <fullName evidence="6">Putative lipoprotein domain protein</fullName>
    </submittedName>
</protein>
<gene>
    <name evidence="6" type="ORF">HMPREF1042_1136</name>
</gene>
<comment type="subcellular location">
    <subcellularLocation>
        <location evidence="1">Periplasm</location>
    </subcellularLocation>
</comment>
<evidence type="ECO:0000256" key="4">
    <source>
        <dbReference type="ARBA" id="ARBA00022764"/>
    </source>
</evidence>
<dbReference type="Proteomes" id="UP000003287">
    <property type="component" value="Unassembled WGS sequence"/>
</dbReference>
<sequence>MKKLYSFLMGIVAIILVLWGVSYHIESRTKSGSGDKLVIYNWGDYIDPELLTKFTKETGIQVQYETFDSNESMYTKIKQGGTTYDIAIPSEYMISKMMSERLLEKLDHSKIKGLENIGNGF</sequence>
<dbReference type="GO" id="GO:0042597">
    <property type="term" value="C:periplasmic space"/>
    <property type="evidence" value="ECO:0007669"/>
    <property type="project" value="UniProtKB-SubCell"/>
</dbReference>
<keyword evidence="5" id="KW-1133">Transmembrane helix</keyword>
<name>F9P6N6_STRCV</name>
<dbReference type="SUPFAM" id="SSF53850">
    <property type="entry name" value="Periplasmic binding protein-like II"/>
    <property type="match status" value="1"/>
</dbReference>
<keyword evidence="5" id="KW-0812">Transmembrane</keyword>
<feature type="transmembrane region" description="Helical" evidence="5">
    <location>
        <begin position="6"/>
        <end position="25"/>
    </location>
</feature>
<evidence type="ECO:0000256" key="5">
    <source>
        <dbReference type="SAM" id="Phobius"/>
    </source>
</evidence>
<dbReference type="Pfam" id="PF02030">
    <property type="entry name" value="Lipoprotein_8"/>
    <property type="match status" value="1"/>
</dbReference>